<dbReference type="AlphaFoldDB" id="A0A0L8IFE5"/>
<evidence type="ECO:0000313" key="1">
    <source>
        <dbReference type="EMBL" id="KOG00148.1"/>
    </source>
</evidence>
<protein>
    <submittedName>
        <fullName evidence="1">Uncharacterized protein</fullName>
    </submittedName>
</protein>
<accession>A0A0L8IFE5</accession>
<dbReference type="EMBL" id="KQ415846">
    <property type="protein sequence ID" value="KOG00148.1"/>
    <property type="molecule type" value="Genomic_DNA"/>
</dbReference>
<organism evidence="1">
    <name type="scientific">Octopus bimaculoides</name>
    <name type="common">California two-spotted octopus</name>
    <dbReference type="NCBI Taxonomy" id="37653"/>
    <lineage>
        <taxon>Eukaryota</taxon>
        <taxon>Metazoa</taxon>
        <taxon>Spiralia</taxon>
        <taxon>Lophotrochozoa</taxon>
        <taxon>Mollusca</taxon>
        <taxon>Cephalopoda</taxon>
        <taxon>Coleoidea</taxon>
        <taxon>Octopodiformes</taxon>
        <taxon>Octopoda</taxon>
        <taxon>Incirrata</taxon>
        <taxon>Octopodidae</taxon>
        <taxon>Octopus</taxon>
    </lineage>
</organism>
<name>A0A0L8IFE5_OCTBM</name>
<dbReference type="OrthoDB" id="348201at2759"/>
<reference evidence="1" key="1">
    <citation type="submission" date="2015-07" db="EMBL/GenBank/DDBJ databases">
        <title>MeaNS - Measles Nucleotide Surveillance Program.</title>
        <authorList>
            <person name="Tran T."/>
            <person name="Druce J."/>
        </authorList>
    </citation>
    <scope>NUCLEOTIDE SEQUENCE</scope>
    <source>
        <strain evidence="1">UCB-OBI-ISO-001</strain>
        <tissue evidence="1">Gonad</tissue>
    </source>
</reference>
<gene>
    <name evidence="1" type="ORF">OCBIM_22007684mg</name>
</gene>
<sequence length="85" mass="9364">MTDLDTSYSIALAMVQLLVTSALRCLKRSSLVGKTCILVIRYVSVQSILKSVALTNHLFGIDESIPVLELIQLTELLICKSISLR</sequence>
<proteinExistence type="predicted"/>